<dbReference type="SUPFAM" id="SSF52949">
    <property type="entry name" value="Macro domain-like"/>
    <property type="match status" value="1"/>
</dbReference>
<dbReference type="PANTHER" id="PTHR12521">
    <property type="entry name" value="PROTEIN C6ORF130"/>
    <property type="match status" value="1"/>
</dbReference>
<evidence type="ECO:0000313" key="9">
    <source>
        <dbReference type="EMBL" id="OAG20315.1"/>
    </source>
</evidence>
<dbReference type="InterPro" id="IPR002589">
    <property type="entry name" value="Macro_dom"/>
</dbReference>
<dbReference type="GeneID" id="29110739"/>
<gene>
    <name evidence="10" type="ORF">AA0117_g9795</name>
    <name evidence="9" type="ORF">CC77DRAFT_1020829</name>
</gene>
<name>A0A177DKR5_ALTAL</name>
<feature type="domain" description="Macro" evidence="8">
    <location>
        <begin position="104"/>
        <end position="248"/>
    </location>
</feature>
<dbReference type="KEGG" id="aalt:CC77DRAFT_1020829"/>
<evidence type="ECO:0000256" key="6">
    <source>
        <dbReference type="ARBA" id="ARBA00034427"/>
    </source>
</evidence>
<evidence type="ECO:0000256" key="7">
    <source>
        <dbReference type="SAM" id="MobiDB-lite"/>
    </source>
</evidence>
<accession>A0A177DKR5</accession>
<evidence type="ECO:0000256" key="2">
    <source>
        <dbReference type="ARBA" id="ARBA00006575"/>
    </source>
</evidence>
<comment type="catalytic activity">
    <reaction evidence="6">
        <text>ADP-alpha-D-ribose 1''-phosphate + H2O = ADP-D-ribose + phosphate</text>
        <dbReference type="Rhea" id="RHEA:25029"/>
        <dbReference type="ChEBI" id="CHEBI:15377"/>
        <dbReference type="ChEBI" id="CHEBI:43474"/>
        <dbReference type="ChEBI" id="CHEBI:57967"/>
        <dbReference type="ChEBI" id="CHEBI:58753"/>
        <dbReference type="EC" id="3.1.3.84"/>
    </reaction>
</comment>
<dbReference type="GO" id="GO:0140291">
    <property type="term" value="P:peptidyl-glutamate ADP-deribosylation"/>
    <property type="evidence" value="ECO:0007669"/>
    <property type="project" value="TreeGrafter"/>
</dbReference>
<proteinExistence type="inferred from homology"/>
<dbReference type="GO" id="GO:0004721">
    <property type="term" value="F:phosphoprotein phosphatase activity"/>
    <property type="evidence" value="ECO:0007669"/>
    <property type="project" value="UniProtKB-KW"/>
</dbReference>
<dbReference type="Pfam" id="PF01661">
    <property type="entry name" value="Macro"/>
    <property type="match status" value="1"/>
</dbReference>
<protein>
    <recommendedName>
        <fullName evidence="4">ADP-ribose 1''-phosphate phosphatase</fullName>
        <ecNumber evidence="3">3.1.3.84</ecNumber>
    </recommendedName>
</protein>
<evidence type="ECO:0000256" key="4">
    <source>
        <dbReference type="ARBA" id="ARBA00019744"/>
    </source>
</evidence>
<organism evidence="9 11">
    <name type="scientific">Alternaria alternata</name>
    <name type="common">Alternaria rot fungus</name>
    <name type="synonym">Torula alternata</name>
    <dbReference type="NCBI Taxonomy" id="5599"/>
    <lineage>
        <taxon>Eukaryota</taxon>
        <taxon>Fungi</taxon>
        <taxon>Dikarya</taxon>
        <taxon>Ascomycota</taxon>
        <taxon>Pezizomycotina</taxon>
        <taxon>Dothideomycetes</taxon>
        <taxon>Pleosporomycetidae</taxon>
        <taxon>Pleosporales</taxon>
        <taxon>Pleosporineae</taxon>
        <taxon>Pleosporaceae</taxon>
        <taxon>Alternaria</taxon>
        <taxon>Alternaria sect. Alternaria</taxon>
        <taxon>Alternaria alternata complex</taxon>
    </lineage>
</organism>
<evidence type="ECO:0000313" key="11">
    <source>
        <dbReference type="Proteomes" id="UP000077248"/>
    </source>
</evidence>
<dbReference type="CDD" id="cd02901">
    <property type="entry name" value="Macro_Poa1p-like"/>
    <property type="match status" value="1"/>
</dbReference>
<dbReference type="RefSeq" id="XP_018385736.1">
    <property type="nucleotide sequence ID" value="XM_018525145.1"/>
</dbReference>
<comment type="function">
    <text evidence="1">Highly specific phosphatase involved in the metabolism of ADP-ribose 1''-phosphate (Appr1p) which is produced as a consequence of tRNA splicing.</text>
</comment>
<keyword evidence="11" id="KW-1185">Reference proteome</keyword>
<dbReference type="InterPro" id="IPR043472">
    <property type="entry name" value="Macro_dom-like"/>
</dbReference>
<reference evidence="9 11" key="1">
    <citation type="submission" date="2016-05" db="EMBL/GenBank/DDBJ databases">
        <title>Comparative analysis of secretome profiles of manganese(II)-oxidizing ascomycete fungi.</title>
        <authorList>
            <consortium name="DOE Joint Genome Institute"/>
            <person name="Zeiner C.A."/>
            <person name="Purvine S.O."/>
            <person name="Zink E.M."/>
            <person name="Wu S."/>
            <person name="Pasa-Tolic L."/>
            <person name="Chaput D.L."/>
            <person name="Haridas S."/>
            <person name="Grigoriev I.V."/>
            <person name="Santelli C.M."/>
            <person name="Hansel C.M."/>
        </authorList>
    </citation>
    <scope>NUCLEOTIDE SEQUENCE [LARGE SCALE GENOMIC DNA]</scope>
    <source>
        <strain evidence="9 11">SRC1lrK2f</strain>
    </source>
</reference>
<comment type="similarity">
    <text evidence="2">Belongs to the POA1 family.</text>
</comment>
<dbReference type="EC" id="3.1.3.84" evidence="3"/>
<dbReference type="VEuPathDB" id="FungiDB:CC77DRAFT_1020829"/>
<evidence type="ECO:0000259" key="8">
    <source>
        <dbReference type="SMART" id="SM00506"/>
    </source>
</evidence>
<dbReference type="EMBL" id="PDXD01000034">
    <property type="protein sequence ID" value="RYN71117.1"/>
    <property type="molecule type" value="Genomic_DNA"/>
</dbReference>
<dbReference type="Proteomes" id="UP000291422">
    <property type="component" value="Unassembled WGS sequence"/>
</dbReference>
<reference evidence="10" key="3">
    <citation type="journal article" date="2019" name="J. ISSAAS">
        <title>Genomics, evolutionary history and diagnostics of the Alternaria alternata species group including apple and Asian pear pathotypes.</title>
        <authorList>
            <person name="Armitage A.D."/>
            <person name="Cockerton H.M."/>
            <person name="Sreenivasaprasad S."/>
            <person name="Woodhall J."/>
            <person name="Lane C."/>
            <person name="Harrison R.J."/>
            <person name="Clarkson J.P."/>
        </authorList>
    </citation>
    <scope>NUCLEOTIDE SEQUENCE</scope>
    <source>
        <strain evidence="10">FERA 1177</strain>
    </source>
</reference>
<feature type="region of interest" description="Disordered" evidence="7">
    <location>
        <begin position="1"/>
        <end position="85"/>
    </location>
</feature>
<dbReference type="EMBL" id="KV441479">
    <property type="protein sequence ID" value="OAG20315.1"/>
    <property type="molecule type" value="Genomic_DNA"/>
</dbReference>
<dbReference type="STRING" id="5599.A0A177DKR5"/>
<dbReference type="InterPro" id="IPR050892">
    <property type="entry name" value="ADP-ribose_metab_enzymes"/>
</dbReference>
<evidence type="ECO:0000256" key="3">
    <source>
        <dbReference type="ARBA" id="ARBA00012983"/>
    </source>
</evidence>
<evidence type="ECO:0000313" key="12">
    <source>
        <dbReference type="Proteomes" id="UP000291422"/>
    </source>
</evidence>
<reference evidence="12" key="2">
    <citation type="journal article" date="2019" name="bioRxiv">
        <title>Genomics, evolutionary history and diagnostics of the Alternaria alternata species group including apple and Asian pear pathotypes.</title>
        <authorList>
            <person name="Armitage A.D."/>
            <person name="Cockerton H.M."/>
            <person name="Sreenivasaprasad S."/>
            <person name="Woodhall J.W."/>
            <person name="Lane C.R."/>
            <person name="Harrison R.J."/>
            <person name="Clarkson J.P."/>
        </authorList>
    </citation>
    <scope>NUCLEOTIDE SEQUENCE [LARGE SCALE GENOMIC DNA]</scope>
    <source>
        <strain evidence="12">FERA 1177</strain>
    </source>
</reference>
<sequence>MSPNDSNIRSYFVSKEGIKPRTKAREIDEGSIDRPPMSTATKPQDKGKRKRKLSGSSSPVLEKRRDTGLSEDDTPPRHFSHKDCSSYQLPPSSLLSEMPNTTLILTHHTGNIFAAPPHTLLIHACNTQGAWGSGIAKAFKVEYPKAYAIYHAFCTKEHLLKSRPVPTGTALLIPPVDAGHQHWIGCLFTSAKYGKGKDKPDVIVGNTKPAMEMLLELAKMAGEIESVRMCKINSGKFGVEWERTVGVLERIVVRDDWKATVEVWDPDTELKE</sequence>
<keyword evidence="5" id="KW-0378">Hydrolase</keyword>
<dbReference type="AlphaFoldDB" id="A0A177DKR5"/>
<evidence type="ECO:0000313" key="10">
    <source>
        <dbReference type="EMBL" id="RYN71117.1"/>
    </source>
</evidence>
<dbReference type="PANTHER" id="PTHR12521:SF0">
    <property type="entry name" value="ADP-RIBOSE GLYCOHYDROLASE OARD1"/>
    <property type="match status" value="1"/>
</dbReference>
<dbReference type="Proteomes" id="UP000077248">
    <property type="component" value="Unassembled WGS sequence"/>
</dbReference>
<evidence type="ECO:0000256" key="1">
    <source>
        <dbReference type="ARBA" id="ARBA00002432"/>
    </source>
</evidence>
<feature type="compositionally biased region" description="Basic and acidic residues" evidence="7">
    <location>
        <begin position="16"/>
        <end position="32"/>
    </location>
</feature>
<dbReference type="SMART" id="SM00506">
    <property type="entry name" value="A1pp"/>
    <property type="match status" value="1"/>
</dbReference>
<dbReference type="Gene3D" id="3.40.220.10">
    <property type="entry name" value="Leucine Aminopeptidase, subunit E, domain 1"/>
    <property type="match status" value="1"/>
</dbReference>
<dbReference type="OMA" id="LHACNTQ"/>
<keyword evidence="5" id="KW-0904">Protein phosphatase</keyword>
<evidence type="ECO:0000256" key="5">
    <source>
        <dbReference type="ARBA" id="ARBA00022912"/>
    </source>
</evidence>